<dbReference type="InterPro" id="IPR013785">
    <property type="entry name" value="Aldolase_TIM"/>
</dbReference>
<protein>
    <submittedName>
        <fullName evidence="9">(S)-2-hydroxy-acid oxidase</fullName>
    </submittedName>
</protein>
<feature type="binding site" evidence="7">
    <location>
        <begin position="332"/>
        <end position="333"/>
    </location>
    <ligand>
        <name>FMN</name>
        <dbReference type="ChEBI" id="CHEBI:58210"/>
    </ligand>
</feature>
<comment type="caution">
    <text evidence="9">The sequence shown here is derived from an EMBL/GenBank/DDBJ whole genome shotgun (WGS) entry which is preliminary data.</text>
</comment>
<comment type="similarity">
    <text evidence="5">Belongs to the FMN-dependent alpha-hydroxy acid dehydrogenase family.</text>
</comment>
<feature type="binding site" evidence="7">
    <location>
        <position position="170"/>
    </location>
    <ligand>
        <name>glyoxylate</name>
        <dbReference type="ChEBI" id="CHEBI:36655"/>
    </ligand>
</feature>
<reference evidence="9 10" key="1">
    <citation type="journal article" date="2014" name="Antonie Van Leeuwenhoek">
        <title>Hyphomonas beringensis sp. nov. and Hyphomonas chukchiensis sp. nov., isolated from surface seawater of the Bering Sea and Chukchi Sea.</title>
        <authorList>
            <person name="Li C."/>
            <person name="Lai Q."/>
            <person name="Li G."/>
            <person name="Dong C."/>
            <person name="Wang J."/>
            <person name="Liao Y."/>
            <person name="Shao Z."/>
        </authorList>
    </citation>
    <scope>NUCLEOTIDE SEQUENCE [LARGE SCALE GENOMIC DNA]</scope>
    <source>
        <strain evidence="9 10">VP2</strain>
    </source>
</reference>
<dbReference type="InterPro" id="IPR008259">
    <property type="entry name" value="FMN_hydac_DH_AS"/>
</dbReference>
<evidence type="ECO:0000256" key="3">
    <source>
        <dbReference type="ARBA" id="ARBA00022643"/>
    </source>
</evidence>
<sequence>MSKASRAINIDDLRTLAKARLPRMVFDYIDGGAEDEITLRRSVDRYADYELQWNSLVDISKIDTTTTVFGQPSPLPFFIAPTAASRLFHPKEGELAVARAAQKAGIAYSASTLASQKLADISAAAPDVPKIIQIYVWKDRGIVKELLDRAKEAGFTGCVLTVDTIVAGARERDPRNRFTVPPRLNRKTVSQALARPGYLMDMFTSPKIGPVNFEGLDTGGRGVMNVINELFDRTMTWKDAEWMANEWGGPFAIKGVATAEDAVRAVDHGASAVWVSNHGGRQIDTSVPVIDLLPEMRAAVSPKIEIIADGGVRRGSHVLKLIARGATSVAIGRAYLYGLAAGGEAGVNRAIRILKDDVERGLGLLGVPRLADLDETLLRLRS</sequence>
<dbReference type="Pfam" id="PF01070">
    <property type="entry name" value="FMN_dh"/>
    <property type="match status" value="1"/>
</dbReference>
<dbReference type="STRING" id="1280952.HJA_03026"/>
<feature type="binding site" evidence="7">
    <location>
        <position position="276"/>
    </location>
    <ligand>
        <name>FMN</name>
        <dbReference type="ChEBI" id="CHEBI:58210"/>
    </ligand>
</feature>
<dbReference type="InterPro" id="IPR012133">
    <property type="entry name" value="Alpha-hydoxy_acid_DH_FMN"/>
</dbReference>
<evidence type="ECO:0000313" key="10">
    <source>
        <dbReference type="Proteomes" id="UP000024816"/>
    </source>
</evidence>
<dbReference type="PIRSF" id="PIRSF000138">
    <property type="entry name" value="Al-hdrx_acd_dh"/>
    <property type="match status" value="1"/>
</dbReference>
<feature type="active site" description="Proton acceptor" evidence="6">
    <location>
        <position position="278"/>
    </location>
</feature>
<keyword evidence="2 7" id="KW-0285">Flavoprotein</keyword>
<evidence type="ECO:0000256" key="4">
    <source>
        <dbReference type="ARBA" id="ARBA00023002"/>
    </source>
</evidence>
<dbReference type="Gene3D" id="3.20.20.70">
    <property type="entry name" value="Aldolase class I"/>
    <property type="match status" value="1"/>
</dbReference>
<feature type="binding site" evidence="7">
    <location>
        <position position="135"/>
    </location>
    <ligand>
        <name>glyoxylate</name>
        <dbReference type="ChEBI" id="CHEBI:36655"/>
    </ligand>
</feature>
<dbReference type="eggNOG" id="COG1304">
    <property type="taxonomic scope" value="Bacteria"/>
</dbReference>
<evidence type="ECO:0000256" key="7">
    <source>
        <dbReference type="PIRSR" id="PIRSR000138-2"/>
    </source>
</evidence>
<keyword evidence="4" id="KW-0560">Oxidoreductase</keyword>
<dbReference type="PROSITE" id="PS51349">
    <property type="entry name" value="FMN_HYDROXY_ACID_DH_2"/>
    <property type="match status" value="1"/>
</dbReference>
<feature type="binding site" evidence="7">
    <location>
        <position position="28"/>
    </location>
    <ligand>
        <name>glyoxylate</name>
        <dbReference type="ChEBI" id="CHEBI:36655"/>
    </ligand>
</feature>
<evidence type="ECO:0000256" key="1">
    <source>
        <dbReference type="ARBA" id="ARBA00001917"/>
    </source>
</evidence>
<dbReference type="SUPFAM" id="SSF51395">
    <property type="entry name" value="FMN-linked oxidoreductases"/>
    <property type="match status" value="1"/>
</dbReference>
<feature type="binding site" evidence="7">
    <location>
        <position position="254"/>
    </location>
    <ligand>
        <name>FMN</name>
        <dbReference type="ChEBI" id="CHEBI:58210"/>
    </ligand>
</feature>
<dbReference type="Proteomes" id="UP000024816">
    <property type="component" value="Unassembled WGS sequence"/>
</dbReference>
<feature type="binding site" evidence="7">
    <location>
        <begin position="309"/>
        <end position="313"/>
    </location>
    <ligand>
        <name>FMN</name>
        <dbReference type="ChEBI" id="CHEBI:58210"/>
    </ligand>
</feature>
<evidence type="ECO:0000259" key="8">
    <source>
        <dbReference type="PROSITE" id="PS51349"/>
    </source>
</evidence>
<dbReference type="EMBL" id="ARYJ01000002">
    <property type="protein sequence ID" value="KCZ90166.1"/>
    <property type="molecule type" value="Genomic_DNA"/>
</dbReference>
<feature type="binding site" evidence="7">
    <location>
        <position position="161"/>
    </location>
    <ligand>
        <name>FMN</name>
        <dbReference type="ChEBI" id="CHEBI:58210"/>
    </ligand>
</feature>
<dbReference type="InterPro" id="IPR037396">
    <property type="entry name" value="FMN_HAD"/>
</dbReference>
<organism evidence="9 10">
    <name type="scientific">Hyphomonas jannaschiana VP2</name>
    <dbReference type="NCBI Taxonomy" id="1280952"/>
    <lineage>
        <taxon>Bacteria</taxon>
        <taxon>Pseudomonadati</taxon>
        <taxon>Pseudomonadota</taxon>
        <taxon>Alphaproteobacteria</taxon>
        <taxon>Hyphomonadales</taxon>
        <taxon>Hyphomonadaceae</taxon>
        <taxon>Hyphomonas</taxon>
    </lineage>
</organism>
<dbReference type="InterPro" id="IPR000262">
    <property type="entry name" value="FMN-dep_DH"/>
</dbReference>
<dbReference type="RefSeq" id="WP_051597296.1">
    <property type="nucleotide sequence ID" value="NZ_ARYJ01000002.1"/>
</dbReference>
<dbReference type="AlphaFoldDB" id="A0A059FI11"/>
<accession>A0A059FI11</accession>
<feature type="binding site" evidence="7">
    <location>
        <position position="111"/>
    </location>
    <ligand>
        <name>FMN</name>
        <dbReference type="ChEBI" id="CHEBI:58210"/>
    </ligand>
</feature>
<dbReference type="PATRIC" id="fig|1280952.3.peg.607"/>
<dbReference type="OrthoDB" id="9770452at2"/>
<gene>
    <name evidence="9" type="ORF">HJA_03026</name>
</gene>
<dbReference type="FunFam" id="3.20.20.70:FF:000029">
    <property type="entry name" value="L-lactate dehydrogenase"/>
    <property type="match status" value="1"/>
</dbReference>
<dbReference type="PANTHER" id="PTHR10578">
    <property type="entry name" value="S -2-HYDROXY-ACID OXIDASE-RELATED"/>
    <property type="match status" value="1"/>
</dbReference>
<evidence type="ECO:0000256" key="2">
    <source>
        <dbReference type="ARBA" id="ARBA00022630"/>
    </source>
</evidence>
<dbReference type="PANTHER" id="PTHR10578:SF149">
    <property type="entry name" value="2-HYDROXYACID OXIDASE 2"/>
    <property type="match status" value="1"/>
</dbReference>
<dbReference type="GO" id="GO:0016614">
    <property type="term" value="F:oxidoreductase activity, acting on CH-OH group of donors"/>
    <property type="evidence" value="ECO:0007669"/>
    <property type="project" value="UniProtKB-ARBA"/>
</dbReference>
<feature type="binding site" evidence="7">
    <location>
        <begin position="81"/>
        <end position="83"/>
    </location>
    <ligand>
        <name>FMN</name>
        <dbReference type="ChEBI" id="CHEBI:58210"/>
    </ligand>
</feature>
<proteinExistence type="inferred from homology"/>
<evidence type="ECO:0000256" key="5">
    <source>
        <dbReference type="ARBA" id="ARBA00024042"/>
    </source>
</evidence>
<dbReference type="PROSITE" id="PS00557">
    <property type="entry name" value="FMN_HYDROXY_ACID_DH_1"/>
    <property type="match status" value="1"/>
</dbReference>
<name>A0A059FI11_9PROT</name>
<feature type="binding site" evidence="7">
    <location>
        <position position="281"/>
    </location>
    <ligand>
        <name>glyoxylate</name>
        <dbReference type="ChEBI" id="CHEBI:36655"/>
    </ligand>
</feature>
<evidence type="ECO:0000256" key="6">
    <source>
        <dbReference type="PIRSR" id="PIRSR000138-1"/>
    </source>
</evidence>
<evidence type="ECO:0000313" key="9">
    <source>
        <dbReference type="EMBL" id="KCZ90166.1"/>
    </source>
</evidence>
<keyword evidence="10" id="KW-1185">Reference proteome</keyword>
<feature type="domain" description="FMN hydroxy acid dehydrogenase" evidence="8">
    <location>
        <begin position="2"/>
        <end position="382"/>
    </location>
</feature>
<dbReference type="CDD" id="cd02809">
    <property type="entry name" value="alpha_hydroxyacid_oxid_FMN"/>
    <property type="match status" value="1"/>
</dbReference>
<dbReference type="GO" id="GO:0010181">
    <property type="term" value="F:FMN binding"/>
    <property type="evidence" value="ECO:0007669"/>
    <property type="project" value="InterPro"/>
</dbReference>
<feature type="binding site" evidence="7">
    <location>
        <position position="278"/>
    </location>
    <ligand>
        <name>glyoxylate</name>
        <dbReference type="ChEBI" id="CHEBI:36655"/>
    </ligand>
</feature>
<comment type="cofactor">
    <cofactor evidence="1">
        <name>FMN</name>
        <dbReference type="ChEBI" id="CHEBI:58210"/>
    </cofactor>
</comment>
<keyword evidence="3 7" id="KW-0288">FMN</keyword>
<feature type="binding site" evidence="7">
    <location>
        <position position="133"/>
    </location>
    <ligand>
        <name>FMN</name>
        <dbReference type="ChEBI" id="CHEBI:58210"/>
    </ligand>
</feature>